<organism evidence="2 3">
    <name type="scientific">Bacteroides fragilis 3_1_12</name>
    <dbReference type="NCBI Taxonomy" id="457424"/>
    <lineage>
        <taxon>Bacteria</taxon>
        <taxon>Pseudomonadati</taxon>
        <taxon>Bacteroidota</taxon>
        <taxon>Bacteroidia</taxon>
        <taxon>Bacteroidales</taxon>
        <taxon>Bacteroidaceae</taxon>
        <taxon>Bacteroides</taxon>
    </lineage>
</organism>
<keyword evidence="1" id="KW-1133">Transmembrane helix</keyword>
<evidence type="ECO:0000313" key="2">
    <source>
        <dbReference type="EMBL" id="EFR54581.1"/>
    </source>
</evidence>
<feature type="transmembrane region" description="Helical" evidence="1">
    <location>
        <begin position="29"/>
        <end position="50"/>
    </location>
</feature>
<name>A0ABN0BP11_BACFG</name>
<evidence type="ECO:0008006" key="4">
    <source>
        <dbReference type="Google" id="ProtNLM"/>
    </source>
</evidence>
<accession>A0ABN0BP11</accession>
<evidence type="ECO:0000313" key="3">
    <source>
        <dbReference type="Proteomes" id="UP000005101"/>
    </source>
</evidence>
<sequence length="55" mass="6364">MPYCCHNALLSRKILVHCFKKVGALTFNLNFLIFRLGVSVLFINIVNALFRPFYS</sequence>
<dbReference type="EMBL" id="EQ973215">
    <property type="protein sequence ID" value="EFR54581.1"/>
    <property type="molecule type" value="Genomic_DNA"/>
</dbReference>
<dbReference type="Proteomes" id="UP000005101">
    <property type="component" value="Unassembled WGS sequence"/>
</dbReference>
<gene>
    <name evidence="2" type="ORF">BFAG_03279</name>
</gene>
<keyword evidence="1" id="KW-0472">Membrane</keyword>
<proteinExistence type="predicted"/>
<protein>
    <recommendedName>
        <fullName evidence="4">Transmembrane protein</fullName>
    </recommendedName>
</protein>
<keyword evidence="1" id="KW-0812">Transmembrane</keyword>
<reference evidence="2 3" key="1">
    <citation type="submission" date="2008-12" db="EMBL/GenBank/DDBJ databases">
        <title>Annotation of Bacteroides fragilis strain 3_1_12.</title>
        <authorList>
            <consortium name="The Broad Institute Genome Sequencing Platform"/>
            <person name="Ward D."/>
            <person name="Young S.K."/>
            <person name="Kodira C.D."/>
            <person name="Zeng Q."/>
            <person name="Koehrsen M."/>
            <person name="Alvarado L."/>
            <person name="Berlin A."/>
            <person name="Borenstein D."/>
            <person name="Chen Z."/>
            <person name="Engels R."/>
            <person name="Freedman E."/>
            <person name="Gellesch M."/>
            <person name="Goldberg J."/>
            <person name="Griggs A."/>
            <person name="Gujja S."/>
            <person name="Heiman D."/>
            <person name="Hepburn T."/>
            <person name="Howarth C."/>
            <person name="Jen D."/>
            <person name="Larson L."/>
            <person name="Lewis B."/>
            <person name="Mehta T."/>
            <person name="Park D."/>
            <person name="Pearson M."/>
            <person name="Roberts A."/>
            <person name="Saif S."/>
            <person name="Shea T."/>
            <person name="Shenoy N."/>
            <person name="Sisk P."/>
            <person name="Stolte C."/>
            <person name="Sykes S."/>
            <person name="Walk T."/>
            <person name="White J."/>
            <person name="Yandava C."/>
            <person name="Allen-Vercoe E."/>
            <person name="Strauss J."/>
            <person name="Ambrose C."/>
            <person name="Lander E."/>
            <person name="Nusbaum C."/>
            <person name="Galagan J."/>
            <person name="Birren B."/>
        </authorList>
    </citation>
    <scope>NUCLEOTIDE SEQUENCE [LARGE SCALE GENOMIC DNA]</scope>
    <source>
        <strain evidence="2 3">3_1_12</strain>
    </source>
</reference>
<keyword evidence="3" id="KW-1185">Reference proteome</keyword>
<evidence type="ECO:0000256" key="1">
    <source>
        <dbReference type="SAM" id="Phobius"/>
    </source>
</evidence>